<dbReference type="AlphaFoldDB" id="A0A0M5LEP5"/>
<dbReference type="EC" id="3.1.1.-" evidence="3"/>
<evidence type="ECO:0000256" key="2">
    <source>
        <dbReference type="ARBA" id="ARBA00022801"/>
    </source>
</evidence>
<dbReference type="Pfam" id="PF02580">
    <property type="entry name" value="Tyr_Deacylase"/>
    <property type="match status" value="1"/>
</dbReference>
<comment type="catalytic activity">
    <reaction evidence="3">
        <text>glycyl-tRNA(Ala) + H2O = tRNA(Ala) + glycine + H(+)</text>
        <dbReference type="Rhea" id="RHEA:53744"/>
        <dbReference type="Rhea" id="RHEA-COMP:9657"/>
        <dbReference type="Rhea" id="RHEA-COMP:13640"/>
        <dbReference type="ChEBI" id="CHEBI:15377"/>
        <dbReference type="ChEBI" id="CHEBI:15378"/>
        <dbReference type="ChEBI" id="CHEBI:57305"/>
        <dbReference type="ChEBI" id="CHEBI:78442"/>
        <dbReference type="ChEBI" id="CHEBI:78522"/>
    </reaction>
</comment>
<dbReference type="CDD" id="cd00563">
    <property type="entry name" value="Dtyr_deacylase"/>
    <property type="match status" value="1"/>
</dbReference>
<dbReference type="RefSeq" id="WP_053951873.1">
    <property type="nucleotide sequence ID" value="NZ_CP010552.1"/>
</dbReference>
<dbReference type="GO" id="GO:0051500">
    <property type="term" value="F:D-tyrosyl-tRNA(Tyr) deacylase activity"/>
    <property type="evidence" value="ECO:0007669"/>
    <property type="project" value="TreeGrafter"/>
</dbReference>
<dbReference type="FunFam" id="3.50.80.10:FF:000001">
    <property type="entry name" value="D-aminoacyl-tRNA deacylase"/>
    <property type="match status" value="1"/>
</dbReference>
<comment type="subcellular location">
    <subcellularLocation>
        <location evidence="3">Cytoplasm</location>
    </subcellularLocation>
</comment>
<dbReference type="KEGG" id="tho:SP60_06605"/>
<comment type="similarity">
    <text evidence="1 3">Belongs to the DTD family.</text>
</comment>
<keyword evidence="5" id="KW-1185">Reference proteome</keyword>
<reference evidence="4 5" key="1">
    <citation type="journal article" date="2015" name="Genome Announc.">
        <title>Genome Sequence of 'Candidatus Thioglobus autotrophica' Strain EF1, a Chemoautotroph from the SUP05 Clade of Marine Gammaproteobacteria.</title>
        <authorList>
            <person name="Shah V."/>
            <person name="Morris R.M."/>
        </authorList>
    </citation>
    <scope>NUCLEOTIDE SEQUENCE [LARGE SCALE GENOMIC DNA]</scope>
    <source>
        <strain evidence="4 5">EF1</strain>
    </source>
</reference>
<keyword evidence="2 3" id="KW-0378">Hydrolase</keyword>
<dbReference type="OrthoDB" id="9801395at2"/>
<evidence type="ECO:0000256" key="3">
    <source>
        <dbReference type="HAMAP-Rule" id="MF_00518"/>
    </source>
</evidence>
<keyword evidence="3" id="KW-0820">tRNA-binding</keyword>
<dbReference type="GO" id="GO:0000049">
    <property type="term" value="F:tRNA binding"/>
    <property type="evidence" value="ECO:0007669"/>
    <property type="project" value="UniProtKB-UniRule"/>
</dbReference>
<protein>
    <recommendedName>
        <fullName evidence="3">D-aminoacyl-tRNA deacylase</fullName>
        <shortName evidence="3">DTD</shortName>
        <ecNumber evidence="3">3.1.1.96</ecNumber>
    </recommendedName>
    <alternativeName>
        <fullName evidence="3">Gly-tRNA(Ala) deacylase</fullName>
        <ecNumber evidence="3">3.1.1.-</ecNumber>
    </alternativeName>
</protein>
<sequence>MKALIQRVSKAEVEVDGQITGAINQGLLVFIGIEKNDEQAQVNKMIKKILAYRVFYDADEKMNLSVKDVEGELLLVSQFTLAADTNSGTRPGFSTAKVPAEAKELYEYFLSSISQQYAQIQSGVFGADMQVSLTNDGPVTFLLSC</sequence>
<comment type="subunit">
    <text evidence="3">Homodimer.</text>
</comment>
<dbReference type="GO" id="GO:0005737">
    <property type="term" value="C:cytoplasm"/>
    <property type="evidence" value="ECO:0007669"/>
    <property type="project" value="UniProtKB-SubCell"/>
</dbReference>
<dbReference type="PANTHER" id="PTHR10472">
    <property type="entry name" value="D-TYROSYL-TRNA TYR DEACYLASE"/>
    <property type="match status" value="1"/>
</dbReference>
<dbReference type="EC" id="3.1.1.96" evidence="3"/>
<dbReference type="GO" id="GO:0019478">
    <property type="term" value="P:D-amino acid catabolic process"/>
    <property type="evidence" value="ECO:0007669"/>
    <property type="project" value="UniProtKB-UniRule"/>
</dbReference>
<organism evidence="4 5">
    <name type="scientific">Candidatus Thioglobus autotrophicus</name>
    <dbReference type="NCBI Taxonomy" id="1705394"/>
    <lineage>
        <taxon>Bacteria</taxon>
        <taxon>Pseudomonadati</taxon>
        <taxon>Pseudomonadota</taxon>
        <taxon>Gammaproteobacteria</taxon>
        <taxon>Candidatus Pseudothioglobaceae</taxon>
        <taxon>Candidatus Thioglobus</taxon>
    </lineage>
</organism>
<dbReference type="Proteomes" id="UP000058020">
    <property type="component" value="Chromosome"/>
</dbReference>
<dbReference type="PATRIC" id="fig|1705394.5.peg.1317"/>
<dbReference type="SUPFAM" id="SSF69500">
    <property type="entry name" value="DTD-like"/>
    <property type="match status" value="1"/>
</dbReference>
<evidence type="ECO:0000313" key="5">
    <source>
        <dbReference type="Proteomes" id="UP000058020"/>
    </source>
</evidence>
<name>A0A0M5LEP5_9GAMM</name>
<evidence type="ECO:0000313" key="4">
    <source>
        <dbReference type="EMBL" id="ALE52898.1"/>
    </source>
</evidence>
<dbReference type="NCBIfam" id="TIGR00256">
    <property type="entry name" value="D-aminoacyl-tRNA deacylase"/>
    <property type="match status" value="1"/>
</dbReference>
<evidence type="ECO:0000256" key="1">
    <source>
        <dbReference type="ARBA" id="ARBA00009673"/>
    </source>
</evidence>
<gene>
    <name evidence="3" type="primary">dtd</name>
    <name evidence="4" type="ORF">SP60_06605</name>
</gene>
<dbReference type="GO" id="GO:0106026">
    <property type="term" value="F:Gly-tRNA(Ala) deacylase activity"/>
    <property type="evidence" value="ECO:0007669"/>
    <property type="project" value="UniProtKB-UniRule"/>
</dbReference>
<comment type="catalytic activity">
    <reaction evidence="3">
        <text>a D-aminoacyl-tRNA + H2O = a tRNA + a D-alpha-amino acid + H(+)</text>
        <dbReference type="Rhea" id="RHEA:13953"/>
        <dbReference type="Rhea" id="RHEA-COMP:10123"/>
        <dbReference type="Rhea" id="RHEA-COMP:10124"/>
        <dbReference type="ChEBI" id="CHEBI:15377"/>
        <dbReference type="ChEBI" id="CHEBI:15378"/>
        <dbReference type="ChEBI" id="CHEBI:59871"/>
        <dbReference type="ChEBI" id="CHEBI:78442"/>
        <dbReference type="ChEBI" id="CHEBI:79333"/>
        <dbReference type="EC" id="3.1.1.96"/>
    </reaction>
</comment>
<dbReference type="EMBL" id="CP010552">
    <property type="protein sequence ID" value="ALE52898.1"/>
    <property type="molecule type" value="Genomic_DNA"/>
</dbReference>
<comment type="function">
    <text evidence="3">An aminoacyl-tRNA editing enzyme that deacylates mischarged D-aminoacyl-tRNAs. Also deacylates mischarged glycyl-tRNA(Ala), protecting cells against glycine mischarging by AlaRS. Acts via tRNA-based rather than protein-based catalysis; rejects L-amino acids rather than detecting D-amino acids in the active site. By recycling D-aminoacyl-tRNA to D-amino acids and free tRNA molecules, this enzyme counteracts the toxicity associated with the formation of D-aminoacyl-tRNA entities in vivo and helps enforce protein L-homochirality.</text>
</comment>
<dbReference type="PANTHER" id="PTHR10472:SF5">
    <property type="entry name" value="D-AMINOACYL-TRNA DEACYLASE 1"/>
    <property type="match status" value="1"/>
</dbReference>
<proteinExistence type="inferred from homology"/>
<keyword evidence="3" id="KW-0694">RNA-binding</keyword>
<dbReference type="Gene3D" id="3.50.80.10">
    <property type="entry name" value="D-tyrosyl-tRNA(Tyr) deacylase"/>
    <property type="match status" value="1"/>
</dbReference>
<dbReference type="InterPro" id="IPR023509">
    <property type="entry name" value="DTD-like_sf"/>
</dbReference>
<dbReference type="HAMAP" id="MF_00518">
    <property type="entry name" value="Deacylase_Dtd"/>
    <property type="match status" value="1"/>
</dbReference>
<dbReference type="STRING" id="1705394.SP60_06605"/>
<dbReference type="InterPro" id="IPR003732">
    <property type="entry name" value="Daa-tRNA_deacyls_DTD"/>
</dbReference>
<dbReference type="GO" id="GO:0043908">
    <property type="term" value="F:Ser(Gly)-tRNA(Ala) hydrolase activity"/>
    <property type="evidence" value="ECO:0007669"/>
    <property type="project" value="UniProtKB-UniRule"/>
</dbReference>
<comment type="domain">
    <text evidence="3">A Gly-cisPro motif from one monomer fits into the active site of the other monomer to allow specific chiral rejection of L-amino acids.</text>
</comment>
<keyword evidence="3" id="KW-0963">Cytoplasm</keyword>
<accession>A0A0M5LEP5</accession>
<feature type="short sequence motif" description="Gly-cisPro motif, important for rejection of L-amino acids" evidence="3">
    <location>
        <begin position="137"/>
        <end position="138"/>
    </location>
</feature>